<proteinExistence type="predicted"/>
<accession>A0ACB9YYY7</accession>
<organism evidence="1 2">
    <name type="scientific">Hypoxylon rubiginosum</name>
    <dbReference type="NCBI Taxonomy" id="110542"/>
    <lineage>
        <taxon>Eukaryota</taxon>
        <taxon>Fungi</taxon>
        <taxon>Dikarya</taxon>
        <taxon>Ascomycota</taxon>
        <taxon>Pezizomycotina</taxon>
        <taxon>Sordariomycetes</taxon>
        <taxon>Xylariomycetidae</taxon>
        <taxon>Xylariales</taxon>
        <taxon>Hypoxylaceae</taxon>
        <taxon>Hypoxylon</taxon>
    </lineage>
</organism>
<evidence type="ECO:0000313" key="2">
    <source>
        <dbReference type="Proteomes" id="UP001497700"/>
    </source>
</evidence>
<comment type="caution">
    <text evidence="1">The sequence shown here is derived from an EMBL/GenBank/DDBJ whole genome shotgun (WGS) entry which is preliminary data.</text>
</comment>
<keyword evidence="2" id="KW-1185">Reference proteome</keyword>
<dbReference type="EMBL" id="MU393483">
    <property type="protein sequence ID" value="KAI4864622.1"/>
    <property type="molecule type" value="Genomic_DNA"/>
</dbReference>
<gene>
    <name evidence="1" type="ORF">F4820DRAFT_422910</name>
</gene>
<reference evidence="1 2" key="1">
    <citation type="journal article" date="2022" name="New Phytol.">
        <title>Ecological generalism drives hyperdiversity of secondary metabolite gene clusters in xylarialean endophytes.</title>
        <authorList>
            <person name="Franco M.E.E."/>
            <person name="Wisecaver J.H."/>
            <person name="Arnold A.E."/>
            <person name="Ju Y.M."/>
            <person name="Slot J.C."/>
            <person name="Ahrendt S."/>
            <person name="Moore L.P."/>
            <person name="Eastman K.E."/>
            <person name="Scott K."/>
            <person name="Konkel Z."/>
            <person name="Mondo S.J."/>
            <person name="Kuo A."/>
            <person name="Hayes R.D."/>
            <person name="Haridas S."/>
            <person name="Andreopoulos B."/>
            <person name="Riley R."/>
            <person name="LaButti K."/>
            <person name="Pangilinan J."/>
            <person name="Lipzen A."/>
            <person name="Amirebrahimi M."/>
            <person name="Yan J."/>
            <person name="Adam C."/>
            <person name="Keymanesh K."/>
            <person name="Ng V."/>
            <person name="Louie K."/>
            <person name="Northen T."/>
            <person name="Drula E."/>
            <person name="Henrissat B."/>
            <person name="Hsieh H.M."/>
            <person name="Youens-Clark K."/>
            <person name="Lutzoni F."/>
            <person name="Miadlikowska J."/>
            <person name="Eastwood D.C."/>
            <person name="Hamelin R.C."/>
            <person name="Grigoriev I.V."/>
            <person name="U'Ren J.M."/>
        </authorList>
    </citation>
    <scope>NUCLEOTIDE SEQUENCE [LARGE SCALE GENOMIC DNA]</scope>
    <source>
        <strain evidence="1 2">CBS 119005</strain>
    </source>
</reference>
<sequence length="284" mass="32129">MMLAGEYTSLSTIQKVCPGLVPNLLGFGRYRNNPPGLIMYFLVEEFLTIDKAVPDPMKMASQLAKMHREGASPTGKFGFPVTTCDGPLPHPVDWKDTWAAFFAELLRSRVRMDANACGEWQKLELAAEQVITKVVPRLLVPLKWEGRPIEPSLIHGDLWDANVSTLESGEPIIYDAGSYYAHNEMEIGIWRVIYAKNLGDLAYKDAYFRSYPPAEPVEELDDRNRLYSLKCNLNWSATDPGIITRRIAYNDMCYLCEKYAPLEDLDSYDPELDPTVTRHIAVTS</sequence>
<dbReference type="Proteomes" id="UP001497700">
    <property type="component" value="Unassembled WGS sequence"/>
</dbReference>
<evidence type="ECO:0000313" key="1">
    <source>
        <dbReference type="EMBL" id="KAI4864622.1"/>
    </source>
</evidence>
<protein>
    <submittedName>
        <fullName evidence="1">Fructosamine/Ketosamine-3-kinase</fullName>
    </submittedName>
</protein>
<name>A0ACB9YYY7_9PEZI</name>